<comment type="similarity">
    <text evidence="6">Belongs to the peptidase M48 family.</text>
</comment>
<protein>
    <submittedName>
        <fullName evidence="9">Putative metalloprotease</fullName>
    </submittedName>
</protein>
<dbReference type="GO" id="GO:0046872">
    <property type="term" value="F:metal ion binding"/>
    <property type="evidence" value="ECO:0007669"/>
    <property type="project" value="UniProtKB-KW"/>
</dbReference>
<evidence type="ECO:0000256" key="5">
    <source>
        <dbReference type="ARBA" id="ARBA00023049"/>
    </source>
</evidence>
<evidence type="ECO:0000256" key="4">
    <source>
        <dbReference type="ARBA" id="ARBA00022833"/>
    </source>
</evidence>
<dbReference type="GO" id="GO:0051603">
    <property type="term" value="P:proteolysis involved in protein catabolic process"/>
    <property type="evidence" value="ECO:0007669"/>
    <property type="project" value="TreeGrafter"/>
</dbReference>
<keyword evidence="1 6" id="KW-0645">Protease</keyword>
<evidence type="ECO:0000313" key="10">
    <source>
        <dbReference type="Proteomes" id="UP000192920"/>
    </source>
</evidence>
<dbReference type="Pfam" id="PF01435">
    <property type="entry name" value="Peptidase_M48"/>
    <property type="match status" value="1"/>
</dbReference>
<feature type="chain" id="PRO_5013277815" evidence="7">
    <location>
        <begin position="21"/>
        <end position="247"/>
    </location>
</feature>
<dbReference type="CDD" id="cd07334">
    <property type="entry name" value="M48C_loiP_like"/>
    <property type="match status" value="1"/>
</dbReference>
<evidence type="ECO:0000256" key="1">
    <source>
        <dbReference type="ARBA" id="ARBA00022670"/>
    </source>
</evidence>
<gene>
    <name evidence="9" type="ORF">SAMN02745746_00126</name>
</gene>
<dbReference type="RefSeq" id="WP_085274525.1">
    <property type="nucleotide sequence ID" value="NZ_FXAG01000001.1"/>
</dbReference>
<name>A0A1Y6B597_9NEIS</name>
<dbReference type="InterPro" id="IPR001915">
    <property type="entry name" value="Peptidase_M48"/>
</dbReference>
<evidence type="ECO:0000256" key="3">
    <source>
        <dbReference type="ARBA" id="ARBA00022801"/>
    </source>
</evidence>
<evidence type="ECO:0000256" key="6">
    <source>
        <dbReference type="RuleBase" id="RU003983"/>
    </source>
</evidence>
<dbReference type="Proteomes" id="UP000192920">
    <property type="component" value="Unassembled WGS sequence"/>
</dbReference>
<reference evidence="10" key="1">
    <citation type="submission" date="2017-04" db="EMBL/GenBank/DDBJ databases">
        <authorList>
            <person name="Varghese N."/>
            <person name="Submissions S."/>
        </authorList>
    </citation>
    <scope>NUCLEOTIDE SEQUENCE [LARGE SCALE GENOMIC DNA]</scope>
    <source>
        <strain evidence="10">DSM 22618</strain>
    </source>
</reference>
<feature type="signal peptide" evidence="7">
    <location>
        <begin position="1"/>
        <end position="20"/>
    </location>
</feature>
<feature type="domain" description="Peptidase M48" evidence="8">
    <location>
        <begin position="89"/>
        <end position="242"/>
    </location>
</feature>
<dbReference type="GO" id="GO:0016020">
    <property type="term" value="C:membrane"/>
    <property type="evidence" value="ECO:0007669"/>
    <property type="project" value="TreeGrafter"/>
</dbReference>
<accession>A0A1Y6B597</accession>
<evidence type="ECO:0000256" key="7">
    <source>
        <dbReference type="SAM" id="SignalP"/>
    </source>
</evidence>
<dbReference type="GO" id="GO:0004222">
    <property type="term" value="F:metalloendopeptidase activity"/>
    <property type="evidence" value="ECO:0007669"/>
    <property type="project" value="InterPro"/>
</dbReference>
<keyword evidence="4 6" id="KW-0862">Zinc</keyword>
<keyword evidence="5 6" id="KW-0482">Metalloprotease</keyword>
<organism evidence="9 10">
    <name type="scientific">Pseudogulbenkiania subflava DSM 22618</name>
    <dbReference type="NCBI Taxonomy" id="1123014"/>
    <lineage>
        <taxon>Bacteria</taxon>
        <taxon>Pseudomonadati</taxon>
        <taxon>Pseudomonadota</taxon>
        <taxon>Betaproteobacteria</taxon>
        <taxon>Neisseriales</taxon>
        <taxon>Chromobacteriaceae</taxon>
        <taxon>Pseudogulbenkiania</taxon>
    </lineage>
</organism>
<sequence length="247" mass="25834">MKKLALAVLAATVLSAQAQAFDLGSMISAGTDLMKSATLSDADVKALASESSVALDKKNQVAPASSAYTKRLAKMVKGLDSEDGTKLNFKVYLTKDVNAFAMADGTVRVYSGLMDKMSDDEVRFVIGHEIGHVKLGHTKKAMQLAYASSAARKAAAGSGNAVAAELSSSELGAFAEAVANAQFSQSQESDADSYAIGFLKRHNYNVQGGPAALRKLAELYGNDSSLLSSHPAPGDRAAKLDKQLQAL</sequence>
<dbReference type="PANTHER" id="PTHR22726:SF8">
    <property type="entry name" value="METALLOPROTEASE YCAL"/>
    <property type="match status" value="1"/>
</dbReference>
<keyword evidence="2" id="KW-0479">Metal-binding</keyword>
<dbReference type="EMBL" id="FXAG01000001">
    <property type="protein sequence ID" value="SME92988.1"/>
    <property type="molecule type" value="Genomic_DNA"/>
</dbReference>
<comment type="cofactor">
    <cofactor evidence="6">
        <name>Zn(2+)</name>
        <dbReference type="ChEBI" id="CHEBI:29105"/>
    </cofactor>
    <text evidence="6">Binds 1 zinc ion per subunit.</text>
</comment>
<keyword evidence="7" id="KW-0732">Signal</keyword>
<evidence type="ECO:0000313" key="9">
    <source>
        <dbReference type="EMBL" id="SME92988.1"/>
    </source>
</evidence>
<dbReference type="InterPro" id="IPR051156">
    <property type="entry name" value="Mito/Outer_Membr_Metalloprot"/>
</dbReference>
<proteinExistence type="inferred from homology"/>
<dbReference type="STRING" id="1123014.SAMN02745746_00126"/>
<dbReference type="PANTHER" id="PTHR22726">
    <property type="entry name" value="METALLOENDOPEPTIDASE OMA1"/>
    <property type="match status" value="1"/>
</dbReference>
<keyword evidence="10" id="KW-1185">Reference proteome</keyword>
<dbReference type="AlphaFoldDB" id="A0A1Y6B597"/>
<evidence type="ECO:0000256" key="2">
    <source>
        <dbReference type="ARBA" id="ARBA00022723"/>
    </source>
</evidence>
<dbReference type="Gene3D" id="3.30.2010.10">
    <property type="entry name" value="Metalloproteases ('zincins'), catalytic domain"/>
    <property type="match status" value="1"/>
</dbReference>
<keyword evidence="3 6" id="KW-0378">Hydrolase</keyword>
<evidence type="ECO:0000259" key="8">
    <source>
        <dbReference type="Pfam" id="PF01435"/>
    </source>
</evidence>